<sequence length="107" mass="12536">MNHRLRGALEDSMKQSDKTDLEAWNHIQSEMMCCGIDDPTDWRRLSLNKTLPSSCCRPQYIDERVGHCFDSVAWGKDKYFQHYSATIDKVRPNEMKSPKNKILMNNK</sequence>
<name>A0A1A9WP44_9MUSC</name>
<comment type="subcellular location">
    <subcellularLocation>
        <location evidence="1">Membrane</location>
        <topology evidence="1">Multi-pass membrane protein</topology>
    </subcellularLocation>
</comment>
<evidence type="ECO:0000313" key="5">
    <source>
        <dbReference type="EnsemblMetazoa" id="GBRI026776-PA"/>
    </source>
</evidence>
<accession>A0A1A9WP44</accession>
<evidence type="ECO:0000256" key="1">
    <source>
        <dbReference type="ARBA" id="ARBA00004141"/>
    </source>
</evidence>
<proteinExistence type="predicted"/>
<dbReference type="InterPro" id="IPR008952">
    <property type="entry name" value="Tetraspanin_EC2_sf"/>
</dbReference>
<keyword evidence="6" id="KW-1185">Reference proteome</keyword>
<keyword evidence="4" id="KW-0472">Membrane</keyword>
<dbReference type="AlphaFoldDB" id="A0A1A9WP44"/>
<keyword evidence="2" id="KW-0812">Transmembrane</keyword>
<dbReference type="EnsemblMetazoa" id="GBRI026776-RA">
    <property type="protein sequence ID" value="GBRI026776-PA"/>
    <property type="gene ID" value="GBRI026776"/>
</dbReference>
<dbReference type="Proteomes" id="UP000091820">
    <property type="component" value="Unassembled WGS sequence"/>
</dbReference>
<protein>
    <submittedName>
        <fullName evidence="5">Uncharacterized protein</fullName>
    </submittedName>
</protein>
<reference evidence="6" key="1">
    <citation type="submission" date="2014-03" db="EMBL/GenBank/DDBJ databases">
        <authorList>
            <person name="Aksoy S."/>
            <person name="Warren W."/>
            <person name="Wilson R.K."/>
        </authorList>
    </citation>
    <scope>NUCLEOTIDE SEQUENCE [LARGE SCALE GENOMIC DNA]</scope>
    <source>
        <strain evidence="6">IAEA</strain>
    </source>
</reference>
<dbReference type="Gene3D" id="1.10.1450.10">
    <property type="entry name" value="Tetraspanin"/>
    <property type="match status" value="1"/>
</dbReference>
<dbReference type="Pfam" id="PF00335">
    <property type="entry name" value="Tetraspanin"/>
    <property type="match status" value="1"/>
</dbReference>
<organism evidence="5 6">
    <name type="scientific">Glossina brevipalpis</name>
    <dbReference type="NCBI Taxonomy" id="37001"/>
    <lineage>
        <taxon>Eukaryota</taxon>
        <taxon>Metazoa</taxon>
        <taxon>Ecdysozoa</taxon>
        <taxon>Arthropoda</taxon>
        <taxon>Hexapoda</taxon>
        <taxon>Insecta</taxon>
        <taxon>Pterygota</taxon>
        <taxon>Neoptera</taxon>
        <taxon>Endopterygota</taxon>
        <taxon>Diptera</taxon>
        <taxon>Brachycera</taxon>
        <taxon>Muscomorpha</taxon>
        <taxon>Hippoboscoidea</taxon>
        <taxon>Glossinidae</taxon>
        <taxon>Glossina</taxon>
    </lineage>
</organism>
<evidence type="ECO:0000256" key="3">
    <source>
        <dbReference type="ARBA" id="ARBA00022989"/>
    </source>
</evidence>
<dbReference type="STRING" id="37001.A0A1A9WP44"/>
<keyword evidence="3" id="KW-1133">Transmembrane helix</keyword>
<dbReference type="GO" id="GO:0016020">
    <property type="term" value="C:membrane"/>
    <property type="evidence" value="ECO:0007669"/>
    <property type="project" value="UniProtKB-SubCell"/>
</dbReference>
<evidence type="ECO:0000256" key="4">
    <source>
        <dbReference type="ARBA" id="ARBA00023136"/>
    </source>
</evidence>
<reference evidence="5" key="2">
    <citation type="submission" date="2020-05" db="UniProtKB">
        <authorList>
            <consortium name="EnsemblMetazoa"/>
        </authorList>
    </citation>
    <scope>IDENTIFICATION</scope>
    <source>
        <strain evidence="5">IAEA</strain>
    </source>
</reference>
<dbReference type="VEuPathDB" id="VectorBase:GBRI026776"/>
<dbReference type="InterPro" id="IPR018499">
    <property type="entry name" value="Tetraspanin/Peripherin"/>
</dbReference>
<evidence type="ECO:0000313" key="6">
    <source>
        <dbReference type="Proteomes" id="UP000091820"/>
    </source>
</evidence>
<dbReference type="SUPFAM" id="SSF48652">
    <property type="entry name" value="Tetraspanin"/>
    <property type="match status" value="1"/>
</dbReference>
<evidence type="ECO:0000256" key="2">
    <source>
        <dbReference type="ARBA" id="ARBA00022692"/>
    </source>
</evidence>